<dbReference type="InterPro" id="IPR024301">
    <property type="entry name" value="Amidase_6"/>
</dbReference>
<dbReference type="RefSeq" id="WP_082761276.1">
    <property type="nucleotide sequence ID" value="NZ_JAAGPU010000007.1"/>
</dbReference>
<dbReference type="PANTHER" id="PTHR40032">
    <property type="entry name" value="EXPORTED PROTEIN-RELATED"/>
    <property type="match status" value="1"/>
</dbReference>
<dbReference type="Pfam" id="PF12671">
    <property type="entry name" value="Amidase_6"/>
    <property type="match status" value="1"/>
</dbReference>
<sequence>MKIKKVISNVRKKLLLKEKKNQSMYRRYNREAAKNYAEAYAESPNISEYPIFKENDCANFVCQALKAGGIDMVGQSYDSYKEWFCYTKDEKQLKKISLTWRSARYFRKYWGNENGAGNNKALLFKEITVDYALSHFNEIYNMLDIGDVIQYGDIKNNNYPYHTQIIHAKEFNINLEHNDLFVAQHSINRKNVSLYEYLKLLQDKDKRIIYIYHI</sequence>
<dbReference type="Proteomes" id="UP000481872">
    <property type="component" value="Unassembled WGS sequence"/>
</dbReference>
<name>A0A6M0H1F8_9CLOT</name>
<organism evidence="2 3">
    <name type="scientific">Clostridium senegalense</name>
    <dbReference type="NCBI Taxonomy" id="1465809"/>
    <lineage>
        <taxon>Bacteria</taxon>
        <taxon>Bacillati</taxon>
        <taxon>Bacillota</taxon>
        <taxon>Clostridia</taxon>
        <taxon>Eubacteriales</taxon>
        <taxon>Clostridiaceae</taxon>
        <taxon>Clostridium</taxon>
    </lineage>
</organism>
<evidence type="ECO:0000313" key="3">
    <source>
        <dbReference type="Proteomes" id="UP000481872"/>
    </source>
</evidence>
<reference evidence="2 3" key="1">
    <citation type="submission" date="2020-02" db="EMBL/GenBank/DDBJ databases">
        <title>Genome assembly of a novel Clostridium senegalense strain.</title>
        <authorList>
            <person name="Gupta T.B."/>
            <person name="Jauregui R."/>
            <person name="Maclean P."/>
            <person name="Nawarathana A."/>
            <person name="Brightwell G."/>
        </authorList>
    </citation>
    <scope>NUCLEOTIDE SEQUENCE [LARGE SCALE GENOMIC DNA]</scope>
    <source>
        <strain evidence="2 3">AGRFS4</strain>
    </source>
</reference>
<dbReference type="AlphaFoldDB" id="A0A6M0H1F8"/>
<accession>A0A6M0H1F8</accession>
<protein>
    <recommendedName>
        <fullName evidence="1">Putative amidase domain-containing protein</fullName>
    </recommendedName>
</protein>
<gene>
    <name evidence="2" type="ORF">G3M99_05600</name>
</gene>
<keyword evidence="3" id="KW-1185">Reference proteome</keyword>
<evidence type="ECO:0000313" key="2">
    <source>
        <dbReference type="EMBL" id="NEU04347.1"/>
    </source>
</evidence>
<dbReference type="PANTHER" id="PTHR40032:SF1">
    <property type="entry name" value="EXPORTED PROTEIN"/>
    <property type="match status" value="1"/>
</dbReference>
<proteinExistence type="predicted"/>
<dbReference type="EMBL" id="JAAGPU010000007">
    <property type="protein sequence ID" value="NEU04347.1"/>
    <property type="molecule type" value="Genomic_DNA"/>
</dbReference>
<feature type="domain" description="Putative amidase" evidence="1">
    <location>
        <begin position="27"/>
        <end position="211"/>
    </location>
</feature>
<evidence type="ECO:0000259" key="1">
    <source>
        <dbReference type="Pfam" id="PF12671"/>
    </source>
</evidence>
<comment type="caution">
    <text evidence="2">The sequence shown here is derived from an EMBL/GenBank/DDBJ whole genome shotgun (WGS) entry which is preliminary data.</text>
</comment>